<reference evidence="5 6" key="1">
    <citation type="submission" date="2022-07" db="EMBL/GenBank/DDBJ databases">
        <title>Genome-wide signatures of adaptation to extreme environments.</title>
        <authorList>
            <person name="Cho C.H."/>
            <person name="Yoon H.S."/>
        </authorList>
    </citation>
    <scope>NUCLEOTIDE SEQUENCE [LARGE SCALE GENOMIC DNA]</scope>
    <source>
        <strain evidence="5 6">DBV 063 E5</strain>
    </source>
</reference>
<feature type="region of interest" description="Disordered" evidence="3">
    <location>
        <begin position="20"/>
        <end position="118"/>
    </location>
</feature>
<keyword evidence="4" id="KW-0472">Membrane</keyword>
<evidence type="ECO:0000313" key="5">
    <source>
        <dbReference type="EMBL" id="KAK4534798.1"/>
    </source>
</evidence>
<dbReference type="PANTHER" id="PTHR33787:SF5">
    <property type="entry name" value="YCF20-LIKE PROTEIN"/>
    <property type="match status" value="1"/>
</dbReference>
<dbReference type="AlphaFoldDB" id="A0AAV9ISC9"/>
<dbReference type="Pfam" id="PF04483">
    <property type="entry name" value="DUF565"/>
    <property type="match status" value="1"/>
</dbReference>
<gene>
    <name evidence="5" type="ORF">CDCA_CDCA03G0823</name>
</gene>
<feature type="transmembrane region" description="Helical" evidence="4">
    <location>
        <begin position="186"/>
        <end position="203"/>
    </location>
</feature>
<comment type="caution">
    <text evidence="5">The sequence shown here is derived from an EMBL/GenBank/DDBJ whole genome shotgun (WGS) entry which is preliminary data.</text>
</comment>
<proteinExistence type="inferred from homology"/>
<feature type="transmembrane region" description="Helical" evidence="4">
    <location>
        <begin position="154"/>
        <end position="180"/>
    </location>
</feature>
<evidence type="ECO:0000256" key="3">
    <source>
        <dbReference type="SAM" id="MobiDB-lite"/>
    </source>
</evidence>
<dbReference type="EMBL" id="JANCYW010000003">
    <property type="protein sequence ID" value="KAK4534798.1"/>
    <property type="molecule type" value="Genomic_DNA"/>
</dbReference>
<feature type="compositionally biased region" description="Basic and acidic residues" evidence="3">
    <location>
        <begin position="95"/>
        <end position="104"/>
    </location>
</feature>
<comment type="similarity">
    <text evidence="1">Belongs to the ycf20 family.</text>
</comment>
<feature type="compositionally biased region" description="Acidic residues" evidence="3">
    <location>
        <begin position="105"/>
        <end position="115"/>
    </location>
</feature>
<organism evidence="5 6">
    <name type="scientific">Cyanidium caldarium</name>
    <name type="common">Red alga</name>
    <dbReference type="NCBI Taxonomy" id="2771"/>
    <lineage>
        <taxon>Eukaryota</taxon>
        <taxon>Rhodophyta</taxon>
        <taxon>Bangiophyceae</taxon>
        <taxon>Cyanidiales</taxon>
        <taxon>Cyanidiaceae</taxon>
        <taxon>Cyanidium</taxon>
    </lineage>
</organism>
<evidence type="ECO:0000256" key="2">
    <source>
        <dbReference type="ARBA" id="ARBA00021534"/>
    </source>
</evidence>
<dbReference type="Proteomes" id="UP001301350">
    <property type="component" value="Unassembled WGS sequence"/>
</dbReference>
<sequence>MFREIHTASGAHLHRASCLARRPRAPRSPWRTRCPWSLAPGRQRRPRRAPENCQMQIWPWRRRNAADDDDDDDDDDNDVPDPDEQLTEALFGRDGAAERERTPDAADEEPVELDIDSPRARREQALSQFLPQPLAWAIAERSVDLSRWTRQPHILMLLGGCSLLFGFFSATSATTIIGSVADWDPLAAAIVLVWTEWVTNWYYSRQQRSPPLRFLQAFKIGLSYGLIVDALKLSG</sequence>
<evidence type="ECO:0000313" key="6">
    <source>
        <dbReference type="Proteomes" id="UP001301350"/>
    </source>
</evidence>
<keyword evidence="4" id="KW-0812">Transmembrane</keyword>
<feature type="compositionally biased region" description="Acidic residues" evidence="3">
    <location>
        <begin position="67"/>
        <end position="86"/>
    </location>
</feature>
<name>A0AAV9ISC9_CYACA</name>
<dbReference type="InterPro" id="IPR007572">
    <property type="entry name" value="Uncharacterised_Ycf20"/>
</dbReference>
<dbReference type="PANTHER" id="PTHR33787">
    <property type="match status" value="1"/>
</dbReference>
<evidence type="ECO:0000256" key="1">
    <source>
        <dbReference type="ARBA" id="ARBA00009846"/>
    </source>
</evidence>
<accession>A0AAV9ISC9</accession>
<keyword evidence="4" id="KW-1133">Transmembrane helix</keyword>
<evidence type="ECO:0000256" key="4">
    <source>
        <dbReference type="SAM" id="Phobius"/>
    </source>
</evidence>
<protein>
    <recommendedName>
        <fullName evidence="2">Uncharacterized protein ycf20</fullName>
    </recommendedName>
</protein>
<keyword evidence="6" id="KW-1185">Reference proteome</keyword>